<feature type="region of interest" description="Disordered" evidence="1">
    <location>
        <begin position="131"/>
        <end position="164"/>
    </location>
</feature>
<evidence type="ECO:0000256" key="1">
    <source>
        <dbReference type="SAM" id="MobiDB-lite"/>
    </source>
</evidence>
<dbReference type="VEuPathDB" id="GiardiaDB:GMRT_14551"/>
<feature type="compositionally biased region" description="Basic residues" evidence="1">
    <location>
        <begin position="153"/>
        <end position="164"/>
    </location>
</feature>
<reference evidence="2 3" key="1">
    <citation type="submission" date="2019-05" db="EMBL/GenBank/DDBJ databases">
        <title>The compact genome of Giardia muris reveals important steps in the evolution of intestinal protozoan parasites.</title>
        <authorList>
            <person name="Xu F."/>
            <person name="Jimenez-Gonzalez A."/>
            <person name="Einarsson E."/>
            <person name="Astvaldsson A."/>
            <person name="Peirasmaki D."/>
            <person name="Eckmann L."/>
            <person name="Andersson J.O."/>
            <person name="Svard S.G."/>
            <person name="Jerlstrom-Hultqvist J."/>
        </authorList>
    </citation>
    <scope>NUCLEOTIDE SEQUENCE [LARGE SCALE GENOMIC DNA]</scope>
    <source>
        <strain evidence="2 3">Roberts-Thomson</strain>
    </source>
</reference>
<feature type="compositionally biased region" description="Polar residues" evidence="1">
    <location>
        <begin position="137"/>
        <end position="146"/>
    </location>
</feature>
<gene>
    <name evidence="2" type="ORF">GMRT_14551</name>
</gene>
<organism evidence="2 3">
    <name type="scientific">Giardia muris</name>
    <dbReference type="NCBI Taxonomy" id="5742"/>
    <lineage>
        <taxon>Eukaryota</taxon>
        <taxon>Metamonada</taxon>
        <taxon>Diplomonadida</taxon>
        <taxon>Hexamitidae</taxon>
        <taxon>Giardiinae</taxon>
        <taxon>Giardia</taxon>
    </lineage>
</organism>
<protein>
    <submittedName>
        <fullName evidence="2">Uncharacterized protein</fullName>
    </submittedName>
</protein>
<accession>A0A4Z1ST33</accession>
<keyword evidence="3" id="KW-1185">Reference proteome</keyword>
<sequence length="343" mass="37439">MSLADIEVALEHWAEIESLHAEMAGLVEERLEAFDEEQEKERSPYEVIAASFLFEILIEASLVSMPSLRPPEIPQLVVCTGNPGVSDSAMTNAVPRVDSTEAHAYPATQTFRLLRANPGRNVPLPQDDLISGGANSGADTTSTSGTFDPATLRFKRPPSHAGTRRHAIDKLRTEANTRNAVSIEQQNEQRRRDIINLLNNAGKRMSTRKKLDDLPDNTCYVTNAAGCIVGSFKHAPPTRLAHITGGSLRSPESQVTEMVSPGSSSPTAKNMSIDEVRTEARNMIWTQLEDDSQTIAQTLSTFKRGTANVMSLLTPSKGITIKTGSTVKKGPVDERIKNAIRPR</sequence>
<dbReference type="OrthoDB" id="10252860at2759"/>
<dbReference type="AlphaFoldDB" id="A0A4Z1ST33"/>
<evidence type="ECO:0000313" key="3">
    <source>
        <dbReference type="Proteomes" id="UP000315496"/>
    </source>
</evidence>
<dbReference type="Proteomes" id="UP000315496">
    <property type="component" value="Chromosome 2"/>
</dbReference>
<proteinExistence type="predicted"/>
<evidence type="ECO:0000313" key="2">
    <source>
        <dbReference type="EMBL" id="TNJ29054.1"/>
    </source>
</evidence>
<name>A0A4Z1ST33_GIAMU</name>
<dbReference type="EMBL" id="VDLU01000002">
    <property type="protein sequence ID" value="TNJ29054.1"/>
    <property type="molecule type" value="Genomic_DNA"/>
</dbReference>
<comment type="caution">
    <text evidence="2">The sequence shown here is derived from an EMBL/GenBank/DDBJ whole genome shotgun (WGS) entry which is preliminary data.</text>
</comment>